<evidence type="ECO:0000256" key="16">
    <source>
        <dbReference type="ARBA" id="ARBA00023027"/>
    </source>
</evidence>
<evidence type="ECO:0000256" key="22">
    <source>
        <dbReference type="ARBA" id="ARBA00049433"/>
    </source>
</evidence>
<protein>
    <recommendedName>
        <fullName evidence="6">Flavohemoprotein</fullName>
        <ecNumber evidence="5">1.14.12.17</ecNumber>
    </recommendedName>
    <alternativeName>
        <fullName evidence="19">Flavohemoglobin</fullName>
    </alternativeName>
    <alternativeName>
        <fullName evidence="18">Hemoglobin-like protein</fullName>
    </alternativeName>
    <alternativeName>
        <fullName evidence="20">Nitric oxide dioxygenase</fullName>
    </alternativeName>
</protein>
<evidence type="ECO:0000256" key="15">
    <source>
        <dbReference type="ARBA" id="ARBA00023004"/>
    </source>
</evidence>
<evidence type="ECO:0000256" key="19">
    <source>
        <dbReference type="ARBA" id="ARBA00030929"/>
    </source>
</evidence>
<keyword evidence="14" id="KW-0560">Oxidoreductase</keyword>
<evidence type="ECO:0000256" key="3">
    <source>
        <dbReference type="ARBA" id="ARBA00006401"/>
    </source>
</evidence>
<dbReference type="GO" id="GO:0071500">
    <property type="term" value="P:cellular response to nitrosative stress"/>
    <property type="evidence" value="ECO:0007669"/>
    <property type="project" value="TreeGrafter"/>
</dbReference>
<dbReference type="Pfam" id="PF00175">
    <property type="entry name" value="NAD_binding_1"/>
    <property type="match status" value="1"/>
</dbReference>
<evidence type="ECO:0000259" key="24">
    <source>
        <dbReference type="PROSITE" id="PS01033"/>
    </source>
</evidence>
<name>A0A4Y4EY19_9GAMM</name>
<dbReference type="Gene3D" id="2.40.30.10">
    <property type="entry name" value="Translation factors"/>
    <property type="match status" value="1"/>
</dbReference>
<comment type="cofactor">
    <cofactor evidence="1">
        <name>heme b</name>
        <dbReference type="ChEBI" id="CHEBI:60344"/>
    </cofactor>
</comment>
<dbReference type="GO" id="GO:0020037">
    <property type="term" value="F:heme binding"/>
    <property type="evidence" value="ECO:0007669"/>
    <property type="project" value="InterPro"/>
</dbReference>
<dbReference type="InterPro" id="IPR017927">
    <property type="entry name" value="FAD-bd_FR_type"/>
</dbReference>
<comment type="function">
    <text evidence="17">Is involved in NO detoxification in an aerobic process, termed nitric oxide dioxygenase (NOD) reaction that utilizes O(2) and NAD(P)H to convert NO to nitrate, which protects the bacterium from various noxious nitrogen compounds. Therefore, plays a central role in the inducible response to nitrosative stress.</text>
</comment>
<dbReference type="GO" id="GO:0005344">
    <property type="term" value="F:oxygen carrier activity"/>
    <property type="evidence" value="ECO:0007669"/>
    <property type="project" value="UniProtKB-KW"/>
</dbReference>
<dbReference type="GO" id="GO:0046210">
    <property type="term" value="P:nitric oxide catabolic process"/>
    <property type="evidence" value="ECO:0007669"/>
    <property type="project" value="TreeGrafter"/>
</dbReference>
<evidence type="ECO:0000256" key="13">
    <source>
        <dbReference type="ARBA" id="ARBA00022857"/>
    </source>
</evidence>
<evidence type="ECO:0000256" key="4">
    <source>
        <dbReference type="ARBA" id="ARBA00008414"/>
    </source>
</evidence>
<dbReference type="NCBIfam" id="NF009805">
    <property type="entry name" value="PRK13289.1"/>
    <property type="match status" value="1"/>
</dbReference>
<dbReference type="InterPro" id="IPR008333">
    <property type="entry name" value="Cbr1-like_FAD-bd_dom"/>
</dbReference>
<dbReference type="PROSITE" id="PS01033">
    <property type="entry name" value="GLOBIN"/>
    <property type="match status" value="1"/>
</dbReference>
<dbReference type="GO" id="GO:0009636">
    <property type="term" value="P:response to toxic substance"/>
    <property type="evidence" value="ECO:0007669"/>
    <property type="project" value="UniProtKB-KW"/>
</dbReference>
<dbReference type="FunFam" id="1.10.490.10:FF:000003">
    <property type="entry name" value="Flavohemoprotein"/>
    <property type="match status" value="1"/>
</dbReference>
<dbReference type="Proteomes" id="UP000319812">
    <property type="component" value="Unassembled WGS sequence"/>
</dbReference>
<comment type="similarity">
    <text evidence="4">Belongs to the globin family. Two-domain flavohemoproteins subfamily.</text>
</comment>
<comment type="similarity">
    <text evidence="3">In the C-terminal section; belongs to the flavoprotein pyridine nucleotide cytochrome reductase family.</text>
</comment>
<evidence type="ECO:0000256" key="9">
    <source>
        <dbReference type="ARBA" id="ARBA00022621"/>
    </source>
</evidence>
<feature type="domain" description="FAD-binding FR-type" evidence="25">
    <location>
        <begin position="152"/>
        <end position="255"/>
    </location>
</feature>
<evidence type="ECO:0000313" key="27">
    <source>
        <dbReference type="Proteomes" id="UP000319812"/>
    </source>
</evidence>
<gene>
    <name evidence="26" type="primary">hmp</name>
    <name evidence="26" type="ORF">HHA01_09700</name>
</gene>
<dbReference type="SUPFAM" id="SSF63380">
    <property type="entry name" value="Riboflavin synthase domain-like"/>
    <property type="match status" value="1"/>
</dbReference>
<organism evidence="26 27">
    <name type="scientific">Halomonas halmophila</name>
    <dbReference type="NCBI Taxonomy" id="252"/>
    <lineage>
        <taxon>Bacteria</taxon>
        <taxon>Pseudomonadati</taxon>
        <taxon>Pseudomonadota</taxon>
        <taxon>Gammaproteobacteria</taxon>
        <taxon>Oceanospirillales</taxon>
        <taxon>Halomonadaceae</taxon>
        <taxon>Halomonas</taxon>
    </lineage>
</organism>
<evidence type="ECO:0000313" key="26">
    <source>
        <dbReference type="EMBL" id="GED21993.1"/>
    </source>
</evidence>
<evidence type="ECO:0000256" key="7">
    <source>
        <dbReference type="ARBA" id="ARBA00022575"/>
    </source>
</evidence>
<dbReference type="SUPFAM" id="SSF46458">
    <property type="entry name" value="Globin-like"/>
    <property type="match status" value="1"/>
</dbReference>
<accession>A0A4Y4EY19</accession>
<dbReference type="PANTHER" id="PTHR43396:SF3">
    <property type="entry name" value="FLAVOHEMOPROTEIN"/>
    <property type="match status" value="1"/>
</dbReference>
<sequence length="394" mass="43534">MLTQAQEIIIADTAPVVAEHLNAITAHFYPLMFERYPEVKPLFNQAHQADGGQPRALAGSVLAYVQLRQDPARARHVLESVVNKHVSLNIQPDQYPIVGECLMAAIGDVLGDAVTPEVADAWGALYQELADLLIELEGQRYRAFAAAPGGWRGERRFRIARTRQESAVIRSFVLEPEDGQPVADFQPGQFIGVRLMIDGTPVYRHYSLSASPNGRSYRISIKREARGQVSRHFHDNLDVGDVIELLPPAGDLTLPEEGQDPIMLLSGGVGQTPMLSLLRQALQQGRRVTYLHAARDQAQHAFGDELQACRRDYPQQLEVVTLYEQADEYPAKAPSGRVTRALLAEHLPSGNPRCYFVGPQGFMVAVNQHLAALGVPESHRHFEHFGPARALEAA</sequence>
<evidence type="ECO:0000256" key="2">
    <source>
        <dbReference type="ARBA" id="ARBA00001974"/>
    </source>
</evidence>
<evidence type="ECO:0000256" key="17">
    <source>
        <dbReference type="ARBA" id="ARBA00025094"/>
    </source>
</evidence>
<evidence type="ECO:0000256" key="6">
    <source>
        <dbReference type="ARBA" id="ARBA00014637"/>
    </source>
</evidence>
<keyword evidence="13" id="KW-0521">NADP</keyword>
<dbReference type="InterPro" id="IPR039261">
    <property type="entry name" value="FNR_nucleotide-bd"/>
</dbReference>
<comment type="caution">
    <text evidence="26">The sequence shown here is derived from an EMBL/GenBank/DDBJ whole genome shotgun (WGS) entry which is preliminary data.</text>
</comment>
<dbReference type="PROSITE" id="PS51384">
    <property type="entry name" value="FAD_FR"/>
    <property type="match status" value="1"/>
</dbReference>
<evidence type="ECO:0000256" key="12">
    <source>
        <dbReference type="ARBA" id="ARBA00022827"/>
    </source>
</evidence>
<dbReference type="Gene3D" id="3.40.50.80">
    <property type="entry name" value="Nucleotide-binding domain of ferredoxin-NADP reductase (FNR) module"/>
    <property type="match status" value="1"/>
</dbReference>
<evidence type="ECO:0000256" key="1">
    <source>
        <dbReference type="ARBA" id="ARBA00001970"/>
    </source>
</evidence>
<dbReference type="Pfam" id="PF00042">
    <property type="entry name" value="Globin"/>
    <property type="match status" value="1"/>
</dbReference>
<comment type="catalytic activity">
    <reaction evidence="21">
        <text>2 nitric oxide + NADH + 2 O2 = 2 nitrate + NAD(+) + H(+)</text>
        <dbReference type="Rhea" id="RHEA:19469"/>
        <dbReference type="ChEBI" id="CHEBI:15378"/>
        <dbReference type="ChEBI" id="CHEBI:15379"/>
        <dbReference type="ChEBI" id="CHEBI:16480"/>
        <dbReference type="ChEBI" id="CHEBI:17632"/>
        <dbReference type="ChEBI" id="CHEBI:57540"/>
        <dbReference type="ChEBI" id="CHEBI:57945"/>
        <dbReference type="EC" id="1.14.12.17"/>
    </reaction>
</comment>
<keyword evidence="12" id="KW-0274">FAD</keyword>
<dbReference type="GO" id="GO:0071949">
    <property type="term" value="F:FAD binding"/>
    <property type="evidence" value="ECO:0007669"/>
    <property type="project" value="TreeGrafter"/>
</dbReference>
<evidence type="ECO:0000256" key="8">
    <source>
        <dbReference type="ARBA" id="ARBA00022617"/>
    </source>
</evidence>
<evidence type="ECO:0000256" key="10">
    <source>
        <dbReference type="ARBA" id="ARBA00022630"/>
    </source>
</evidence>
<keyword evidence="27" id="KW-1185">Reference proteome</keyword>
<evidence type="ECO:0000259" key="25">
    <source>
        <dbReference type="PROSITE" id="PS51384"/>
    </source>
</evidence>
<evidence type="ECO:0000256" key="5">
    <source>
        <dbReference type="ARBA" id="ARBA00012229"/>
    </source>
</evidence>
<dbReference type="InterPro" id="IPR000971">
    <property type="entry name" value="Globin"/>
</dbReference>
<evidence type="ECO:0000256" key="21">
    <source>
        <dbReference type="ARBA" id="ARBA00048649"/>
    </source>
</evidence>
<keyword evidence="8 23" id="KW-0349">Heme</keyword>
<dbReference type="OrthoDB" id="9801223at2"/>
<keyword evidence="16" id="KW-0520">NAD</keyword>
<dbReference type="FunFam" id="2.40.30.10:FF:000034">
    <property type="entry name" value="Flavohemoprotein"/>
    <property type="match status" value="1"/>
</dbReference>
<reference evidence="26 27" key="1">
    <citation type="submission" date="2019-06" db="EMBL/GenBank/DDBJ databases">
        <title>Whole genome shotgun sequence of Halomonas halmophila NBRC 15537.</title>
        <authorList>
            <person name="Hosoyama A."/>
            <person name="Uohara A."/>
            <person name="Ohji S."/>
            <person name="Ichikawa N."/>
        </authorList>
    </citation>
    <scope>NUCLEOTIDE SEQUENCE [LARGE SCALE GENOMIC DNA]</scope>
    <source>
        <strain evidence="26 27">NBRC 15537</strain>
    </source>
</reference>
<evidence type="ECO:0000256" key="20">
    <source>
        <dbReference type="ARBA" id="ARBA00033187"/>
    </source>
</evidence>
<keyword evidence="11" id="KW-0479">Metal-binding</keyword>
<dbReference type="EMBL" id="BJOC01000014">
    <property type="protein sequence ID" value="GED21993.1"/>
    <property type="molecule type" value="Genomic_DNA"/>
</dbReference>
<proteinExistence type="inferred from homology"/>
<dbReference type="RefSeq" id="WP_141318328.1">
    <property type="nucleotide sequence ID" value="NZ_BJOC01000014.1"/>
</dbReference>
<dbReference type="CDD" id="cd06184">
    <property type="entry name" value="flavohem_like_fad_nad_binding"/>
    <property type="match status" value="1"/>
</dbReference>
<dbReference type="InterPro" id="IPR012292">
    <property type="entry name" value="Globin/Proto"/>
</dbReference>
<dbReference type="AlphaFoldDB" id="A0A4Y4EY19"/>
<evidence type="ECO:0000256" key="14">
    <source>
        <dbReference type="ARBA" id="ARBA00023002"/>
    </source>
</evidence>
<dbReference type="EC" id="1.14.12.17" evidence="5"/>
<evidence type="ECO:0000256" key="18">
    <source>
        <dbReference type="ARBA" id="ARBA00030024"/>
    </source>
</evidence>
<dbReference type="InterPro" id="IPR017938">
    <property type="entry name" value="Riboflavin_synthase-like_b-brl"/>
</dbReference>
<keyword evidence="9 23" id="KW-0561">Oxygen transport</keyword>
<keyword evidence="15" id="KW-0408">Iron</keyword>
<dbReference type="GO" id="GO:0008941">
    <property type="term" value="F:nitric oxide dioxygenase NAD(P)H activity"/>
    <property type="evidence" value="ECO:0007669"/>
    <property type="project" value="UniProtKB-EC"/>
</dbReference>
<evidence type="ECO:0000256" key="23">
    <source>
        <dbReference type="RuleBase" id="RU000356"/>
    </source>
</evidence>
<dbReference type="InterPro" id="IPR001433">
    <property type="entry name" value="OxRdtase_FAD/NAD-bd"/>
</dbReference>
<comment type="cofactor">
    <cofactor evidence="2">
        <name>FAD</name>
        <dbReference type="ChEBI" id="CHEBI:57692"/>
    </cofactor>
</comment>
<comment type="catalytic activity">
    <reaction evidence="22">
        <text>2 nitric oxide + NADPH + 2 O2 = 2 nitrate + NADP(+) + H(+)</text>
        <dbReference type="Rhea" id="RHEA:19465"/>
        <dbReference type="ChEBI" id="CHEBI:15378"/>
        <dbReference type="ChEBI" id="CHEBI:15379"/>
        <dbReference type="ChEBI" id="CHEBI:16480"/>
        <dbReference type="ChEBI" id="CHEBI:17632"/>
        <dbReference type="ChEBI" id="CHEBI:57783"/>
        <dbReference type="ChEBI" id="CHEBI:58349"/>
        <dbReference type="EC" id="1.14.12.17"/>
    </reaction>
</comment>
<dbReference type="InterPro" id="IPR009050">
    <property type="entry name" value="Globin-like_sf"/>
</dbReference>
<dbReference type="SUPFAM" id="SSF52343">
    <property type="entry name" value="Ferredoxin reductase-like, C-terminal NADP-linked domain"/>
    <property type="match status" value="1"/>
</dbReference>
<evidence type="ECO:0000256" key="11">
    <source>
        <dbReference type="ARBA" id="ARBA00022723"/>
    </source>
</evidence>
<dbReference type="GO" id="GO:0046872">
    <property type="term" value="F:metal ion binding"/>
    <property type="evidence" value="ECO:0007669"/>
    <property type="project" value="UniProtKB-KW"/>
</dbReference>
<dbReference type="Gene3D" id="1.10.490.10">
    <property type="entry name" value="Globins"/>
    <property type="match status" value="1"/>
</dbReference>
<keyword evidence="23" id="KW-0813">Transport</keyword>
<feature type="domain" description="Globin" evidence="24">
    <location>
        <begin position="1"/>
        <end position="138"/>
    </location>
</feature>
<dbReference type="Pfam" id="PF00970">
    <property type="entry name" value="FAD_binding_6"/>
    <property type="match status" value="1"/>
</dbReference>
<keyword evidence="10" id="KW-0285">Flavoprotein</keyword>
<dbReference type="GO" id="GO:0019825">
    <property type="term" value="F:oxygen binding"/>
    <property type="evidence" value="ECO:0007669"/>
    <property type="project" value="InterPro"/>
</dbReference>
<dbReference type="PANTHER" id="PTHR43396">
    <property type="entry name" value="FLAVOHEMOPROTEIN"/>
    <property type="match status" value="1"/>
</dbReference>
<keyword evidence="7" id="KW-0216">Detoxification</keyword>